<sequence>MPGYGLYPGPEIRRLRSDFPDHLICELHDESGRPVLVATLARRCCPCPADLVTASDPAALRRALALSPHPSPQRKSAR</sequence>
<dbReference type="EMBL" id="JAAXPG010000015">
    <property type="protein sequence ID" value="NKY99308.1"/>
    <property type="molecule type" value="Genomic_DNA"/>
</dbReference>
<reference evidence="1 2" key="1">
    <citation type="submission" date="2020-04" db="EMBL/GenBank/DDBJ databases">
        <title>MicrobeNet Type strains.</title>
        <authorList>
            <person name="Nicholson A.C."/>
        </authorList>
    </citation>
    <scope>NUCLEOTIDE SEQUENCE [LARGE SCALE GENOMIC DNA]</scope>
    <source>
        <strain evidence="1 2">ATCC 23612</strain>
    </source>
</reference>
<evidence type="ECO:0000313" key="1">
    <source>
        <dbReference type="EMBL" id="NKY99308.1"/>
    </source>
</evidence>
<keyword evidence="2" id="KW-1185">Reference proteome</keyword>
<dbReference type="RefSeq" id="WP_061079113.1">
    <property type="nucleotide sequence ID" value="NZ_JAAXPG010000015.1"/>
</dbReference>
<dbReference type="AlphaFoldDB" id="A0A7X6RR45"/>
<proteinExistence type="predicted"/>
<evidence type="ECO:0000313" key="2">
    <source>
        <dbReference type="Proteomes" id="UP000553209"/>
    </source>
</evidence>
<comment type="caution">
    <text evidence="1">The sequence shown here is derived from an EMBL/GenBank/DDBJ whole genome shotgun (WGS) entry which is preliminary data.</text>
</comment>
<organism evidence="1 2">
    <name type="scientific">Nocardiopsis alborubida</name>
    <dbReference type="NCBI Taxonomy" id="146802"/>
    <lineage>
        <taxon>Bacteria</taxon>
        <taxon>Bacillati</taxon>
        <taxon>Actinomycetota</taxon>
        <taxon>Actinomycetes</taxon>
        <taxon>Streptosporangiales</taxon>
        <taxon>Nocardiopsidaceae</taxon>
        <taxon>Nocardiopsis</taxon>
    </lineage>
</organism>
<accession>A0A7X6RR45</accession>
<protein>
    <submittedName>
        <fullName evidence="1">Uncharacterized protein</fullName>
    </submittedName>
</protein>
<gene>
    <name evidence="1" type="ORF">HGB44_16795</name>
</gene>
<name>A0A7X6RR45_9ACTN</name>
<dbReference type="Proteomes" id="UP000553209">
    <property type="component" value="Unassembled WGS sequence"/>
</dbReference>